<protein>
    <submittedName>
        <fullName evidence="4">Mitogen-activated protein kinase</fullName>
    </submittedName>
</protein>
<gene>
    <name evidence="4" type="ORF">D915_007142</name>
</gene>
<dbReference type="EMBL" id="JXXN02003008">
    <property type="protein sequence ID" value="THD22090.1"/>
    <property type="molecule type" value="Genomic_DNA"/>
</dbReference>
<evidence type="ECO:0000256" key="1">
    <source>
        <dbReference type="ARBA" id="ARBA00022741"/>
    </source>
</evidence>
<keyword evidence="1" id="KW-0547">Nucleotide-binding</keyword>
<dbReference type="Gene3D" id="1.10.510.10">
    <property type="entry name" value="Transferase(Phosphotransferase) domain 1"/>
    <property type="match status" value="1"/>
</dbReference>
<dbReference type="Pfam" id="PF00069">
    <property type="entry name" value="Pkinase"/>
    <property type="match status" value="1"/>
</dbReference>
<keyword evidence="4" id="KW-0418">Kinase</keyword>
<dbReference type="GO" id="GO:0004672">
    <property type="term" value="F:protein kinase activity"/>
    <property type="evidence" value="ECO:0007669"/>
    <property type="project" value="InterPro"/>
</dbReference>
<keyword evidence="5" id="KW-1185">Reference proteome</keyword>
<dbReference type="InterPro" id="IPR000719">
    <property type="entry name" value="Prot_kinase_dom"/>
</dbReference>
<dbReference type="GO" id="GO:0005524">
    <property type="term" value="F:ATP binding"/>
    <property type="evidence" value="ECO:0007669"/>
    <property type="project" value="UniProtKB-KW"/>
</dbReference>
<evidence type="ECO:0000256" key="2">
    <source>
        <dbReference type="ARBA" id="ARBA00022840"/>
    </source>
</evidence>
<dbReference type="SUPFAM" id="SSF56112">
    <property type="entry name" value="Protein kinase-like (PK-like)"/>
    <property type="match status" value="1"/>
</dbReference>
<dbReference type="Proteomes" id="UP000230066">
    <property type="component" value="Unassembled WGS sequence"/>
</dbReference>
<reference evidence="4" key="1">
    <citation type="submission" date="2019-03" db="EMBL/GenBank/DDBJ databases">
        <title>Improved annotation for the trematode Fasciola hepatica.</title>
        <authorList>
            <person name="Choi Y.-J."/>
            <person name="Martin J."/>
            <person name="Mitreva M."/>
        </authorList>
    </citation>
    <scope>NUCLEOTIDE SEQUENCE [LARGE SCALE GENOMIC DNA]</scope>
</reference>
<evidence type="ECO:0000313" key="4">
    <source>
        <dbReference type="EMBL" id="THD22090.1"/>
    </source>
</evidence>
<sequence>MEVVTQFYRSPELLLGSCFYTSAIDLWSVGCILGELLTRRILFQSMSPFRQLDMIFDLLGSPTPMDLVDLVGCPSLSIEFLLSRPVRPANHAALVTLVRPAPRPSLLSSPNPFDQPPDPDLLALLLSLLKFSPSKRVSAEDALKSPFVAAGRARFHSSACSCCPHTLCPPGPSAVTYASATARPFVSTATGPVWMDLLPVCGGPLRAGALNSANTLSSSSPCTPPSPYTPPHLVGPAELMLGLHQFGLRSTGFPSQPLTIPPPLIIPPQIDLEPVYTDVLGARTLNTEVRMDSLEEAKSMLWNLIEYYFQRDPHRARVVINNSSPSFGSFIASTVAHA</sequence>
<accession>A0A4E0RZ11</accession>
<dbReference type="AlphaFoldDB" id="A0A4E0RZ11"/>
<keyword evidence="4" id="KW-0808">Transferase</keyword>
<proteinExistence type="predicted"/>
<dbReference type="PROSITE" id="PS50011">
    <property type="entry name" value="PROTEIN_KINASE_DOM"/>
    <property type="match status" value="1"/>
</dbReference>
<dbReference type="InterPro" id="IPR011009">
    <property type="entry name" value="Kinase-like_dom_sf"/>
</dbReference>
<evidence type="ECO:0000259" key="3">
    <source>
        <dbReference type="PROSITE" id="PS50011"/>
    </source>
</evidence>
<name>A0A4E0RZ11_FASHE</name>
<dbReference type="InterPro" id="IPR050117">
    <property type="entry name" value="MAPK"/>
</dbReference>
<dbReference type="PANTHER" id="PTHR24055">
    <property type="entry name" value="MITOGEN-ACTIVATED PROTEIN KINASE"/>
    <property type="match status" value="1"/>
</dbReference>
<comment type="caution">
    <text evidence="4">The sequence shown here is derived from an EMBL/GenBank/DDBJ whole genome shotgun (WGS) entry which is preliminary data.</text>
</comment>
<keyword evidence="2" id="KW-0067">ATP-binding</keyword>
<feature type="domain" description="Protein kinase" evidence="3">
    <location>
        <begin position="1"/>
        <end position="148"/>
    </location>
</feature>
<evidence type="ECO:0000313" key="5">
    <source>
        <dbReference type="Proteomes" id="UP000230066"/>
    </source>
</evidence>
<organism evidence="4 5">
    <name type="scientific">Fasciola hepatica</name>
    <name type="common">Liver fluke</name>
    <dbReference type="NCBI Taxonomy" id="6192"/>
    <lineage>
        <taxon>Eukaryota</taxon>
        <taxon>Metazoa</taxon>
        <taxon>Spiralia</taxon>
        <taxon>Lophotrochozoa</taxon>
        <taxon>Platyhelminthes</taxon>
        <taxon>Trematoda</taxon>
        <taxon>Digenea</taxon>
        <taxon>Plagiorchiida</taxon>
        <taxon>Echinostomata</taxon>
        <taxon>Echinostomatoidea</taxon>
        <taxon>Fasciolidae</taxon>
        <taxon>Fasciola</taxon>
    </lineage>
</organism>